<dbReference type="CDD" id="cd08946">
    <property type="entry name" value="SDR_e"/>
    <property type="match status" value="1"/>
</dbReference>
<proteinExistence type="inferred from homology"/>
<gene>
    <name evidence="4" type="ORF">F1D05_03585</name>
</gene>
<dbReference type="EMBL" id="CP043661">
    <property type="protein sequence ID" value="QNE17160.1"/>
    <property type="molecule type" value="Genomic_DNA"/>
</dbReference>
<evidence type="ECO:0000256" key="2">
    <source>
        <dbReference type="RuleBase" id="RU004508"/>
    </source>
</evidence>
<dbReference type="PANTHER" id="PTHR30244">
    <property type="entry name" value="TRANSAMINASE"/>
    <property type="match status" value="1"/>
</dbReference>
<dbReference type="Pfam" id="PF01370">
    <property type="entry name" value="Epimerase"/>
    <property type="match status" value="2"/>
</dbReference>
<dbReference type="InterPro" id="IPR001509">
    <property type="entry name" value="Epimerase_deHydtase"/>
</dbReference>
<comment type="cofactor">
    <cofactor evidence="1">
        <name>pyridoxal 5'-phosphate</name>
        <dbReference type="ChEBI" id="CHEBI:597326"/>
    </cofactor>
</comment>
<keyword evidence="2" id="KW-0663">Pyridoxal phosphate</keyword>
<organism evidence="4 5">
    <name type="scientific">Kribbella qitaiheensis</name>
    <dbReference type="NCBI Taxonomy" id="1544730"/>
    <lineage>
        <taxon>Bacteria</taxon>
        <taxon>Bacillati</taxon>
        <taxon>Actinomycetota</taxon>
        <taxon>Actinomycetes</taxon>
        <taxon>Propionibacteriales</taxon>
        <taxon>Kribbellaceae</taxon>
        <taxon>Kribbella</taxon>
    </lineage>
</organism>
<keyword evidence="5" id="KW-1185">Reference proteome</keyword>
<dbReference type="GO" id="GO:0030170">
    <property type="term" value="F:pyridoxal phosphate binding"/>
    <property type="evidence" value="ECO:0007669"/>
    <property type="project" value="TreeGrafter"/>
</dbReference>
<dbReference type="AlphaFoldDB" id="A0A7G6WT45"/>
<protein>
    <submittedName>
        <fullName evidence="4">NAD-dependent epimerase/dehydratase family protein</fullName>
    </submittedName>
</protein>
<dbReference type="Gene3D" id="3.90.1150.10">
    <property type="entry name" value="Aspartate Aminotransferase, domain 1"/>
    <property type="match status" value="1"/>
</dbReference>
<evidence type="ECO:0000313" key="4">
    <source>
        <dbReference type="EMBL" id="QNE17160.1"/>
    </source>
</evidence>
<dbReference type="Pfam" id="PF01041">
    <property type="entry name" value="DegT_DnrJ_EryC1"/>
    <property type="match status" value="1"/>
</dbReference>
<feature type="domain" description="NAD-dependent epimerase/dehydratase" evidence="3">
    <location>
        <begin position="161"/>
        <end position="236"/>
    </location>
</feature>
<dbReference type="InterPro" id="IPR015421">
    <property type="entry name" value="PyrdxlP-dep_Trfase_major"/>
</dbReference>
<name>A0A7G6WT45_9ACTN</name>
<accession>A0A7G6WT45</accession>
<feature type="domain" description="NAD-dependent epimerase/dehydratase" evidence="3">
    <location>
        <begin position="7"/>
        <end position="120"/>
    </location>
</feature>
<dbReference type="InterPro" id="IPR036291">
    <property type="entry name" value="NAD(P)-bd_dom_sf"/>
</dbReference>
<dbReference type="GO" id="GO:0008483">
    <property type="term" value="F:transaminase activity"/>
    <property type="evidence" value="ECO:0007669"/>
    <property type="project" value="TreeGrafter"/>
</dbReference>
<dbReference type="InterPro" id="IPR015422">
    <property type="entry name" value="PyrdxlP-dep_Trfase_small"/>
</dbReference>
<dbReference type="RefSeq" id="WP_185445991.1">
    <property type="nucleotide sequence ID" value="NZ_CP043661.1"/>
</dbReference>
<dbReference type="InterPro" id="IPR015424">
    <property type="entry name" value="PyrdxlP-dep_Trfase"/>
</dbReference>
<comment type="similarity">
    <text evidence="2">Belongs to the DegT/DnrJ/EryC1 family.</text>
</comment>
<dbReference type="Proteomes" id="UP000515563">
    <property type="component" value="Chromosome"/>
</dbReference>
<evidence type="ECO:0000259" key="3">
    <source>
        <dbReference type="Pfam" id="PF01370"/>
    </source>
</evidence>
<dbReference type="GO" id="GO:0000271">
    <property type="term" value="P:polysaccharide biosynthetic process"/>
    <property type="evidence" value="ECO:0007669"/>
    <property type="project" value="TreeGrafter"/>
</dbReference>
<evidence type="ECO:0000313" key="5">
    <source>
        <dbReference type="Proteomes" id="UP000515563"/>
    </source>
</evidence>
<dbReference type="KEGG" id="kqi:F1D05_03585"/>
<evidence type="ECO:0000256" key="1">
    <source>
        <dbReference type="ARBA" id="ARBA00001933"/>
    </source>
</evidence>
<dbReference type="InterPro" id="IPR000653">
    <property type="entry name" value="DegT/StrS_aminotransferase"/>
</dbReference>
<dbReference type="Gene3D" id="3.40.50.720">
    <property type="entry name" value="NAD(P)-binding Rossmann-like Domain"/>
    <property type="match status" value="1"/>
</dbReference>
<dbReference type="SUPFAM" id="SSF53383">
    <property type="entry name" value="PLP-dependent transferases"/>
    <property type="match status" value="1"/>
</dbReference>
<reference evidence="5" key="1">
    <citation type="submission" date="2019-09" db="EMBL/GenBank/DDBJ databases">
        <title>Antimicrobial potential of Antarctic Bacteria.</title>
        <authorList>
            <person name="Benaud N."/>
            <person name="Edwards R.J."/>
            <person name="Ferrari B.C."/>
        </authorList>
    </citation>
    <scope>NUCLEOTIDE SEQUENCE [LARGE SCALE GENOMIC DNA]</scope>
    <source>
        <strain evidence="5">SPB151</strain>
    </source>
</reference>
<reference evidence="4 5" key="2">
    <citation type="journal article" date="2020" name="Microbiol. Resour. Announc.">
        <title>Antarctic desert soil bacteria exhibit high novel natural product potential, evaluated through long-read genome sequencing and comparative genomics.</title>
        <authorList>
            <person name="Benaud N."/>
            <person name="Edwards R.J."/>
            <person name="Amos T.G."/>
            <person name="D'Agostino P.M."/>
            <person name="Gutierrez-Chavez C."/>
            <person name="Montgomery K."/>
            <person name="Nicetic I."/>
            <person name="Ferrari B.C."/>
        </authorList>
    </citation>
    <scope>NUCLEOTIDE SEQUENCE [LARGE SCALE GENOMIC DNA]</scope>
    <source>
        <strain evidence="4 5">SPB151</strain>
    </source>
</reference>
<dbReference type="Gene3D" id="3.40.640.10">
    <property type="entry name" value="Type I PLP-dependent aspartate aminotransferase-like (Major domain)"/>
    <property type="match status" value="1"/>
</dbReference>
<dbReference type="SUPFAM" id="SSF51735">
    <property type="entry name" value="NAD(P)-binding Rossmann-fold domains"/>
    <property type="match status" value="1"/>
</dbReference>
<sequence>MATSRSVVLVGGSGFVGSAVREHARTTGRHIAVVDRRPPLDDSEFHQLDLLTDPPVLPEGRVVLLAGNSDPRSAHPWQLVLDNALATARLLPALANRDVTLISSAEVYGRAPAPLTEQCELPLDDAALTDWCDKAIQLAQSPCPPWLAAPLCRELAEADPTGRWVYGLAKRAQELLAASVVPANRLTIFRAANLFGHGQDRVVARITRRALVGLPIRVTDSVRTFVAASDLATAVLREDVAGLINAGTGKLRLTDLAKIVLEELDLDLPVEVLPSPADDSTGDLDVKTFLRMLDVVEDHHLVSTLRSFVRKLSREVVPQFSPPLPVVIPPLPFAPDRVAARSASALQSGVLKSGGPLTTRLAELLSERLELTDQHTLLATASGTAALRLAVLAVAGPASPGQVAVLPSFTFVATGEALAQLGYKLRFCDVDPLTWTLDPQSLETALRPGDVSLVVAVDTLGAPADYPALRTICDRYGVQLVADSAPALGSTTNGRPVGSQADAHSFSMSFAKVVSAAGAGGFVVIPSDRLERLIRPVDWTRSSMLGEVHAAAAVDLVERLDILVERRRRVAEAYAELIPAAIPQQVLPGDEHAWVHWVARFPDRDRLAEELGRRGVGTKPYYAPVLHSQDWQGHAEPAVELPVTDTLAREVLALPMSSEMNPADAERVVCAVLGITQSGGR</sequence>
<dbReference type="PANTHER" id="PTHR30244:SF34">
    <property type="entry name" value="DTDP-4-AMINO-4,6-DIDEOXYGALACTOSE TRANSAMINASE"/>
    <property type="match status" value="1"/>
</dbReference>